<accession>A0ABU0ABA5</accession>
<protein>
    <recommendedName>
        <fullName evidence="3">YolD-like family protein</fullName>
    </recommendedName>
</protein>
<evidence type="ECO:0000313" key="2">
    <source>
        <dbReference type="Proteomes" id="UP001238088"/>
    </source>
</evidence>
<comment type="caution">
    <text evidence="1">The sequence shown here is derived from an EMBL/GenBank/DDBJ whole genome shotgun (WGS) entry which is preliminary data.</text>
</comment>
<dbReference type="EMBL" id="JAUSUB010000001">
    <property type="protein sequence ID" value="MDQ0268532.1"/>
    <property type="molecule type" value="Genomic_DNA"/>
</dbReference>
<keyword evidence="2" id="KW-1185">Reference proteome</keyword>
<evidence type="ECO:0008006" key="3">
    <source>
        <dbReference type="Google" id="ProtNLM"/>
    </source>
</evidence>
<sequence length="111" mass="13280">MEGRYEDRGLIKWQPAFFMTEQKTILNNFYSEDKKQEKPMIDEHAQEQMGILIIDSLYYTLPVIITIWRSGQFYKITGIVNKVDYLMKYIIFESDSNNRINIDDITNVERD</sequence>
<dbReference type="PANTHER" id="PTHR40051">
    <property type="entry name" value="IG HYPOTHETICAL 15966"/>
    <property type="match status" value="1"/>
</dbReference>
<reference evidence="1 2" key="1">
    <citation type="submission" date="2023-07" db="EMBL/GenBank/DDBJ databases">
        <title>Genomic Encyclopedia of Type Strains, Phase IV (KMG-IV): sequencing the most valuable type-strain genomes for metagenomic binning, comparative biology and taxonomic classification.</title>
        <authorList>
            <person name="Goeker M."/>
        </authorList>
    </citation>
    <scope>NUCLEOTIDE SEQUENCE [LARGE SCALE GENOMIC DNA]</scope>
    <source>
        <strain evidence="1 2">DSM 23494</strain>
    </source>
</reference>
<dbReference type="PANTHER" id="PTHR40051:SF1">
    <property type="entry name" value="YOLD-LIKE FAMILY PROTEIN"/>
    <property type="match status" value="1"/>
</dbReference>
<dbReference type="Proteomes" id="UP001238088">
    <property type="component" value="Unassembled WGS sequence"/>
</dbReference>
<dbReference type="InterPro" id="IPR014962">
    <property type="entry name" value="YolD"/>
</dbReference>
<evidence type="ECO:0000313" key="1">
    <source>
        <dbReference type="EMBL" id="MDQ0268532.1"/>
    </source>
</evidence>
<proteinExistence type="predicted"/>
<gene>
    <name evidence="1" type="ORF">J2S17_000401</name>
</gene>
<name>A0ABU0ABA5_9BACI</name>
<dbReference type="Pfam" id="PF08863">
    <property type="entry name" value="YolD"/>
    <property type="match status" value="1"/>
</dbReference>
<organism evidence="1 2">
    <name type="scientific">Cytobacillus purgationiresistens</name>
    <dbReference type="NCBI Taxonomy" id="863449"/>
    <lineage>
        <taxon>Bacteria</taxon>
        <taxon>Bacillati</taxon>
        <taxon>Bacillota</taxon>
        <taxon>Bacilli</taxon>
        <taxon>Bacillales</taxon>
        <taxon>Bacillaceae</taxon>
        <taxon>Cytobacillus</taxon>
    </lineage>
</organism>